<feature type="signal peptide" evidence="1">
    <location>
        <begin position="1"/>
        <end position="19"/>
    </location>
</feature>
<keyword evidence="1" id="KW-0732">Signal</keyword>
<dbReference type="RefSeq" id="WP_008827633.1">
    <property type="nucleotide sequence ID" value="NZ_CP017075.1"/>
</dbReference>
<evidence type="ECO:0000313" key="2">
    <source>
        <dbReference type="EMBL" id="AOR77336.1"/>
    </source>
</evidence>
<reference evidence="3 4" key="1">
    <citation type="submission" date="2014-03" db="EMBL/GenBank/DDBJ databases">
        <title>Whole genome sequence of Novosphingobium resinovorum KF1.</title>
        <authorList>
            <person name="Gan H.M."/>
            <person name="Gan H.Y."/>
            <person name="Chew T.H."/>
            <person name="Savka M.A."/>
        </authorList>
    </citation>
    <scope>NUCLEOTIDE SEQUENCE [LARGE SCALE GENOMIC DNA]</scope>
    <source>
        <strain evidence="3 4">KF1</strain>
    </source>
</reference>
<accession>A0A031JV91</accession>
<dbReference type="EMBL" id="CP017075">
    <property type="protein sequence ID" value="AOR77336.1"/>
    <property type="molecule type" value="Genomic_DNA"/>
</dbReference>
<gene>
    <name evidence="2" type="ORF">BES08_11665</name>
    <name evidence="3" type="ORF">BV97_03151</name>
</gene>
<evidence type="ECO:0000313" key="5">
    <source>
        <dbReference type="Proteomes" id="UP000094626"/>
    </source>
</evidence>
<feature type="chain" id="PRO_5014496932" evidence="1">
    <location>
        <begin position="20"/>
        <end position="86"/>
    </location>
</feature>
<dbReference type="KEGG" id="nre:BES08_11665"/>
<dbReference type="Proteomes" id="UP000094626">
    <property type="component" value="Chromosome"/>
</dbReference>
<evidence type="ECO:0000256" key="1">
    <source>
        <dbReference type="SAM" id="SignalP"/>
    </source>
</evidence>
<reference evidence="2" key="2">
    <citation type="submission" date="2016-08" db="EMBL/GenBank/DDBJ databases">
        <authorList>
            <person name="Seilhamer J.J."/>
        </authorList>
    </citation>
    <scope>NUCLEOTIDE SEQUENCE [LARGE SCALE GENOMIC DNA]</scope>
    <source>
        <strain evidence="2">SA1</strain>
    </source>
</reference>
<dbReference type="AlphaFoldDB" id="A0A031JV91"/>
<reference evidence="5" key="3">
    <citation type="journal article" date="2017" name="J. Biotechnol.">
        <title>Complete genome sequence of Novosphingobium resinovorum SA1, a versatile xenobiotic-degrading bacterium capable of utilizing sulfanilic acid.</title>
        <authorList>
            <person name="Hegedus B."/>
            <person name="Kos P.B."/>
            <person name="Balint B."/>
            <person name="Maroti G."/>
            <person name="Gan H.M."/>
            <person name="Perei K."/>
            <person name="Rakhely G."/>
        </authorList>
    </citation>
    <scope>NUCLEOTIDE SEQUENCE [LARGE SCALE GENOMIC DNA]</scope>
    <source>
        <strain evidence="5">SA1</strain>
    </source>
</reference>
<evidence type="ECO:0000313" key="4">
    <source>
        <dbReference type="Proteomes" id="UP000024329"/>
    </source>
</evidence>
<proteinExistence type="predicted"/>
<organism evidence="3 4">
    <name type="scientific">Novosphingobium resinovorum</name>
    <dbReference type="NCBI Taxonomy" id="158500"/>
    <lineage>
        <taxon>Bacteria</taxon>
        <taxon>Pseudomonadati</taxon>
        <taxon>Pseudomonadota</taxon>
        <taxon>Alphaproteobacteria</taxon>
        <taxon>Sphingomonadales</taxon>
        <taxon>Sphingomonadaceae</taxon>
        <taxon>Novosphingobium</taxon>
    </lineage>
</organism>
<name>A0A031JV91_9SPHN</name>
<dbReference type="PATRIC" id="fig|158500.4.peg.3216"/>
<dbReference type="EMBL" id="JFYZ01000015">
    <property type="protein sequence ID" value="EZP80733.1"/>
    <property type="molecule type" value="Genomic_DNA"/>
</dbReference>
<dbReference type="OrthoDB" id="7509846at2"/>
<dbReference type="Proteomes" id="UP000024329">
    <property type="component" value="Unassembled WGS sequence"/>
</dbReference>
<protein>
    <submittedName>
        <fullName evidence="3">Uncharacterized protein</fullName>
    </submittedName>
</protein>
<evidence type="ECO:0000313" key="3">
    <source>
        <dbReference type="EMBL" id="EZP80733.1"/>
    </source>
</evidence>
<sequence>MRFFVTAIAFALCGAAARATFQYVETRWQVVIFVTMAAVMEISADDRGRRASKLRFAVNASSAAAAIIAVKWYIEGVSPLVLTLLP</sequence>
<keyword evidence="5" id="KW-1185">Reference proteome</keyword>